<comment type="caution">
    <text evidence="2">The sequence shown here is derived from an EMBL/GenBank/DDBJ whole genome shotgun (WGS) entry which is preliminary data.</text>
</comment>
<dbReference type="AlphaFoldDB" id="A0A8T0FPI0"/>
<dbReference type="EMBL" id="JABXBU010000003">
    <property type="protein sequence ID" value="KAF8792746.1"/>
    <property type="molecule type" value="Genomic_DNA"/>
</dbReference>
<accession>A0A8T0FPI0</accession>
<feature type="region of interest" description="Disordered" evidence="1">
    <location>
        <begin position="1"/>
        <end position="69"/>
    </location>
</feature>
<sequence>MTEVPPLTRGSTPPHARYQHAAPPPLRDPDQEQNHPDRGSTPRPGPPPRQYAGAPPPVAPGPAAITREPGLRVCVPLTVRATLARSTWAAWPDHRP</sequence>
<name>A0A8T0FPI0_ARGBR</name>
<evidence type="ECO:0000313" key="3">
    <source>
        <dbReference type="Proteomes" id="UP000807504"/>
    </source>
</evidence>
<gene>
    <name evidence="2" type="ORF">HNY73_004309</name>
</gene>
<evidence type="ECO:0000313" key="2">
    <source>
        <dbReference type="EMBL" id="KAF8792746.1"/>
    </source>
</evidence>
<dbReference type="Proteomes" id="UP000807504">
    <property type="component" value="Unassembled WGS sequence"/>
</dbReference>
<organism evidence="2 3">
    <name type="scientific">Argiope bruennichi</name>
    <name type="common">Wasp spider</name>
    <name type="synonym">Aranea bruennichi</name>
    <dbReference type="NCBI Taxonomy" id="94029"/>
    <lineage>
        <taxon>Eukaryota</taxon>
        <taxon>Metazoa</taxon>
        <taxon>Ecdysozoa</taxon>
        <taxon>Arthropoda</taxon>
        <taxon>Chelicerata</taxon>
        <taxon>Arachnida</taxon>
        <taxon>Araneae</taxon>
        <taxon>Araneomorphae</taxon>
        <taxon>Entelegynae</taxon>
        <taxon>Araneoidea</taxon>
        <taxon>Araneidae</taxon>
        <taxon>Argiope</taxon>
    </lineage>
</organism>
<reference evidence="2" key="2">
    <citation type="submission" date="2020-06" db="EMBL/GenBank/DDBJ databases">
        <authorList>
            <person name="Sheffer M."/>
        </authorList>
    </citation>
    <scope>NUCLEOTIDE SEQUENCE</scope>
</reference>
<keyword evidence="3" id="KW-1185">Reference proteome</keyword>
<feature type="compositionally biased region" description="Basic and acidic residues" evidence="1">
    <location>
        <begin position="27"/>
        <end position="40"/>
    </location>
</feature>
<evidence type="ECO:0000256" key="1">
    <source>
        <dbReference type="SAM" id="MobiDB-lite"/>
    </source>
</evidence>
<reference evidence="2" key="1">
    <citation type="journal article" date="2020" name="bioRxiv">
        <title>Chromosome-level reference genome of the European wasp spider Argiope bruennichi: a resource for studies on range expansion and evolutionary adaptation.</title>
        <authorList>
            <person name="Sheffer M.M."/>
            <person name="Hoppe A."/>
            <person name="Krehenwinkel H."/>
            <person name="Uhl G."/>
            <person name="Kuss A.W."/>
            <person name="Jensen L."/>
            <person name="Jensen C."/>
            <person name="Gillespie R.G."/>
            <person name="Hoff K.J."/>
            <person name="Prost S."/>
        </authorList>
    </citation>
    <scope>NUCLEOTIDE SEQUENCE</scope>
</reference>
<feature type="compositionally biased region" description="Pro residues" evidence="1">
    <location>
        <begin position="43"/>
        <end position="60"/>
    </location>
</feature>
<proteinExistence type="predicted"/>
<protein>
    <submittedName>
        <fullName evidence="2">Uncharacterized protein</fullName>
    </submittedName>
</protein>